<organism evidence="1 2">
    <name type="scientific">Puccinia striiformis f. sp. tritici</name>
    <dbReference type="NCBI Taxonomy" id="168172"/>
    <lineage>
        <taxon>Eukaryota</taxon>
        <taxon>Fungi</taxon>
        <taxon>Dikarya</taxon>
        <taxon>Basidiomycota</taxon>
        <taxon>Pucciniomycotina</taxon>
        <taxon>Pucciniomycetes</taxon>
        <taxon>Pucciniales</taxon>
        <taxon>Pucciniaceae</taxon>
        <taxon>Puccinia</taxon>
    </lineage>
</organism>
<name>A0ACC0E899_9BASI</name>
<evidence type="ECO:0000313" key="2">
    <source>
        <dbReference type="Proteomes" id="UP001060170"/>
    </source>
</evidence>
<accession>A0ACC0E899</accession>
<keyword evidence="2" id="KW-1185">Reference proteome</keyword>
<reference evidence="2" key="1">
    <citation type="journal article" date="2018" name="BMC Genomics">
        <title>Genomic insights into host adaptation between the wheat stripe rust pathogen (Puccinia striiformis f. sp. tritici) and the barley stripe rust pathogen (Puccinia striiformis f. sp. hordei).</title>
        <authorList>
            <person name="Xia C."/>
            <person name="Wang M."/>
            <person name="Yin C."/>
            <person name="Cornejo O.E."/>
            <person name="Hulbert S.H."/>
            <person name="Chen X."/>
        </authorList>
    </citation>
    <scope>NUCLEOTIDE SEQUENCE [LARGE SCALE GENOMIC DNA]</scope>
    <source>
        <strain evidence="2">93-210</strain>
    </source>
</reference>
<evidence type="ECO:0000313" key="1">
    <source>
        <dbReference type="EMBL" id="KAI7947186.1"/>
    </source>
</evidence>
<dbReference type="EMBL" id="CM045873">
    <property type="protein sequence ID" value="KAI7947186.1"/>
    <property type="molecule type" value="Genomic_DNA"/>
</dbReference>
<reference evidence="1 2" key="3">
    <citation type="journal article" date="2022" name="Microbiol. Spectr.">
        <title>Folding features and dynamics of 3D genome architecture in plant fungal pathogens.</title>
        <authorList>
            <person name="Xia C."/>
        </authorList>
    </citation>
    <scope>NUCLEOTIDE SEQUENCE [LARGE SCALE GENOMIC DNA]</scope>
    <source>
        <strain evidence="1 2">93-210</strain>
    </source>
</reference>
<protein>
    <submittedName>
        <fullName evidence="1">Uncharacterized protein</fullName>
    </submittedName>
</protein>
<feature type="non-terminal residue" evidence="1">
    <location>
        <position position="1"/>
    </location>
</feature>
<reference evidence="2" key="2">
    <citation type="journal article" date="2018" name="Mol. Plant Microbe Interact.">
        <title>Genome sequence resources for the wheat stripe rust pathogen (Puccinia striiformis f. sp. tritici) and the barley stripe rust pathogen (Puccinia striiformis f. sp. hordei).</title>
        <authorList>
            <person name="Xia C."/>
            <person name="Wang M."/>
            <person name="Yin C."/>
            <person name="Cornejo O.E."/>
            <person name="Hulbert S.H."/>
            <person name="Chen X."/>
        </authorList>
    </citation>
    <scope>NUCLEOTIDE SEQUENCE [LARGE SCALE GENOMIC DNA]</scope>
    <source>
        <strain evidence="2">93-210</strain>
    </source>
</reference>
<dbReference type="Proteomes" id="UP001060170">
    <property type="component" value="Chromosome 9"/>
</dbReference>
<comment type="caution">
    <text evidence="1">The sequence shown here is derived from an EMBL/GenBank/DDBJ whole genome shotgun (WGS) entry which is preliminary data.</text>
</comment>
<proteinExistence type="predicted"/>
<gene>
    <name evidence="1" type="ORF">MJO28_009094</name>
</gene>
<sequence>QKPALLILANAILPITITSKAVNPESIKPSPYMVHLASTTAGKPLFSVENIGGLLDDLQGRHNFSCLTNNHPVINIQIQCSSIPHFFLPFEDYHVVPELRKMVQPVSSENKKLPPVCFISICWFQEMPMVFHNSWQVWAGPEFSNTHVGDYKNNNPLQDWLSKSDHSDLEGFVDCLHLNNLQWKENEYYCKELEEMEGIKQFVKGVQLGIDQALRKLADKDKAEFTCIFQDL</sequence>